<dbReference type="EMBL" id="KI546159">
    <property type="protein sequence ID" value="EST42481.1"/>
    <property type="molecule type" value="Genomic_DNA"/>
</dbReference>
<protein>
    <submittedName>
        <fullName evidence="1">Uncharacterized protein</fullName>
    </submittedName>
</protein>
<gene>
    <name evidence="1" type="ORF">SS50377_17787</name>
</gene>
<accession>V6LFJ9</accession>
<organism evidence="1">
    <name type="scientific">Spironucleus salmonicida</name>
    <dbReference type="NCBI Taxonomy" id="348837"/>
    <lineage>
        <taxon>Eukaryota</taxon>
        <taxon>Metamonada</taxon>
        <taxon>Diplomonadida</taxon>
        <taxon>Hexamitidae</taxon>
        <taxon>Hexamitinae</taxon>
        <taxon>Spironucleus</taxon>
    </lineage>
</organism>
<reference evidence="1" key="1">
    <citation type="journal article" date="2014" name="PLoS Genet.">
        <title>The Genome of Spironucleus salmonicida Highlights a Fish Pathogen Adapted to Fluctuating Environments.</title>
        <authorList>
            <person name="Xu F."/>
            <person name="Jerlstrom-Hultqvist J."/>
            <person name="Einarsson E."/>
            <person name="Astvaldsson A."/>
            <person name="Svard S.G."/>
            <person name="Andersson J.O."/>
        </authorList>
    </citation>
    <scope>NUCLEOTIDE SEQUENCE</scope>
</reference>
<proteinExistence type="predicted"/>
<name>V6LFJ9_9EUKA</name>
<sequence length="83" mass="9392">MLLTVLLSSAKTVNKEDLAWCQSHCDQVCVFNKKSIYKCIQVNSIEAVNGICLALTVCFVIVLTLEQTFSLMQNLKKIKRLKQ</sequence>
<evidence type="ECO:0000313" key="1">
    <source>
        <dbReference type="EMBL" id="EST42481.1"/>
    </source>
</evidence>
<dbReference type="AlphaFoldDB" id="V6LFJ9"/>